<dbReference type="InterPro" id="IPR002731">
    <property type="entry name" value="ATPase_BadF"/>
</dbReference>
<dbReference type="Pfam" id="PF01869">
    <property type="entry name" value="BcrAD_BadFG"/>
    <property type="match status" value="1"/>
</dbReference>
<evidence type="ECO:0000313" key="2">
    <source>
        <dbReference type="EMBL" id="MCW5322701.1"/>
    </source>
</evidence>
<keyword evidence="3" id="KW-1185">Reference proteome</keyword>
<dbReference type="InterPro" id="IPR043129">
    <property type="entry name" value="ATPase_NBD"/>
</dbReference>
<dbReference type="Proteomes" id="UP001208935">
    <property type="component" value="Unassembled WGS sequence"/>
</dbReference>
<dbReference type="PANTHER" id="PTHR43190">
    <property type="entry name" value="N-ACETYL-D-GLUCOSAMINE KINASE"/>
    <property type="match status" value="1"/>
</dbReference>
<evidence type="ECO:0000313" key="3">
    <source>
        <dbReference type="Proteomes" id="UP001208935"/>
    </source>
</evidence>
<gene>
    <name evidence="2" type="ORF">D5039_16570</name>
</gene>
<protein>
    <submittedName>
        <fullName evidence="2">ATPase</fullName>
    </submittedName>
</protein>
<dbReference type="CDD" id="cd24082">
    <property type="entry name" value="ASKHA_NBD_GspK-like"/>
    <property type="match status" value="1"/>
</dbReference>
<accession>A0ABT3KWI1</accession>
<name>A0ABT3KWI1_9BURK</name>
<dbReference type="PANTHER" id="PTHR43190:SF3">
    <property type="entry name" value="N-ACETYL-D-GLUCOSAMINE KINASE"/>
    <property type="match status" value="1"/>
</dbReference>
<reference evidence="3" key="1">
    <citation type="submission" date="2023-07" db="EMBL/GenBank/DDBJ databases">
        <title>Verminephrobacter genomes.</title>
        <authorList>
            <person name="Lund M.B."/>
        </authorList>
    </citation>
    <scope>NUCLEOTIDE SEQUENCE [LARGE SCALE GENOMIC DNA]</scope>
    <source>
        <strain evidence="3">AtM5-05</strain>
    </source>
</reference>
<feature type="domain" description="ATPase BadF/BadG/BcrA/BcrD type" evidence="1">
    <location>
        <begin position="6"/>
        <end position="243"/>
    </location>
</feature>
<sequence>MIDYLVGVDGGGSGTRALLLRRDGSVLGHGQAGPSALGQGRPQAWVEIHRAVDAAVAAARLDGFESARCALGLGLSGVHNVGWCAEFLALQKTCAAQRVYGRVELFTDAFATLTGAHAGRPGAIVVAGTGSVGEALCEDGARLSVGGWGFPVGDEGSGAWLGQHAVQLAHWAVDGRLRGGPLVHAVWDVCGDTRDKLLTWCEAAGQFAYARLAPLVFEHEACDLAAAQLLQRAAQALDALALALDAGQRLPLAVCGSIGQRLAPRLSPACQTRRVEPAGNAVDGAIHLVRRALG</sequence>
<evidence type="ECO:0000259" key="1">
    <source>
        <dbReference type="Pfam" id="PF01869"/>
    </source>
</evidence>
<proteinExistence type="predicted"/>
<dbReference type="Gene3D" id="3.30.420.40">
    <property type="match status" value="2"/>
</dbReference>
<dbReference type="InterPro" id="IPR052519">
    <property type="entry name" value="Euk-type_GlcNAc_Kinase"/>
</dbReference>
<dbReference type="RefSeq" id="WP_265282864.1">
    <property type="nucleotide sequence ID" value="NZ_QZCW01000003.1"/>
</dbReference>
<dbReference type="EMBL" id="QZCW01000003">
    <property type="protein sequence ID" value="MCW5322701.1"/>
    <property type="molecule type" value="Genomic_DNA"/>
</dbReference>
<comment type="caution">
    <text evidence="2">The sequence shown here is derived from an EMBL/GenBank/DDBJ whole genome shotgun (WGS) entry which is preliminary data.</text>
</comment>
<organism evidence="2 3">
    <name type="scientific">Verminephrobacter aporrectodeae subsp. tuberculatae</name>
    <dbReference type="NCBI Taxonomy" id="1110392"/>
    <lineage>
        <taxon>Bacteria</taxon>
        <taxon>Pseudomonadati</taxon>
        <taxon>Pseudomonadota</taxon>
        <taxon>Betaproteobacteria</taxon>
        <taxon>Burkholderiales</taxon>
        <taxon>Comamonadaceae</taxon>
        <taxon>Verminephrobacter</taxon>
    </lineage>
</organism>
<dbReference type="SUPFAM" id="SSF53067">
    <property type="entry name" value="Actin-like ATPase domain"/>
    <property type="match status" value="2"/>
</dbReference>